<dbReference type="RefSeq" id="WP_009779768.1">
    <property type="nucleotide sequence ID" value="NZ_CH672395.1"/>
</dbReference>
<dbReference type="Proteomes" id="UP000001601">
    <property type="component" value="Unassembled WGS sequence"/>
</dbReference>
<evidence type="ECO:0000313" key="1">
    <source>
        <dbReference type="EMBL" id="EAQ49119.1"/>
    </source>
</evidence>
<evidence type="ECO:0000313" key="2">
    <source>
        <dbReference type="Proteomes" id="UP000001601"/>
    </source>
</evidence>
<gene>
    <name evidence="1" type="ORF">MED217_06936</name>
</gene>
<dbReference type="AlphaFoldDB" id="A3XMU8"/>
<dbReference type="EMBL" id="AANC01000005">
    <property type="protein sequence ID" value="EAQ49119.1"/>
    <property type="molecule type" value="Genomic_DNA"/>
</dbReference>
<accession>A3XMU8</accession>
<protein>
    <submittedName>
        <fullName evidence="1">Uncharacterized protein</fullName>
    </submittedName>
</protein>
<dbReference type="OrthoDB" id="1438245at2"/>
<name>A3XMU8_LEEBM</name>
<dbReference type="HOGENOM" id="CLU_1048858_0_0_10"/>
<reference evidence="1 2" key="1">
    <citation type="journal article" date="2007" name="Nature">
        <title>Light stimulates growth of proteorhodopsin-containing marine Flavobacteria.</title>
        <authorList>
            <person name="Gomez-Consarnau L."/>
            <person name="Gonzalez J.M."/>
            <person name="Coll-Llado M."/>
            <person name="Gourdon P."/>
            <person name="Pascher T."/>
            <person name="Neutze R."/>
            <person name="Pedros-Alio C."/>
            <person name="Pinhassi J."/>
        </authorList>
    </citation>
    <scope>NUCLEOTIDE SEQUENCE [LARGE SCALE GENOMIC DNA]</scope>
    <source>
        <strain evidence="1 2">MED217</strain>
    </source>
</reference>
<comment type="caution">
    <text evidence="1">The sequence shown here is derived from an EMBL/GenBank/DDBJ whole genome shotgun (WGS) entry which is preliminary data.</text>
</comment>
<organism evidence="1 2">
    <name type="scientific">Leeuwenhoekiella blandensis (strain CECT 7118 / CCUG 51940 / KCTC 22103 / MED217)</name>
    <name type="common">Flavobacterium sp. (strain MED217)</name>
    <dbReference type="NCBI Taxonomy" id="398720"/>
    <lineage>
        <taxon>Bacteria</taxon>
        <taxon>Pseudomonadati</taxon>
        <taxon>Bacteroidota</taxon>
        <taxon>Flavobacteriia</taxon>
        <taxon>Flavobacteriales</taxon>
        <taxon>Flavobacteriaceae</taxon>
        <taxon>Leeuwenhoekiella</taxon>
    </lineage>
</organism>
<sequence length="265" mass="31414">MKRILLYIIFLSSNIGLCQYQQKAGQPYTEPDLLIWKNDTIQIQTFPLYCWSKFDQNKLFDTQNVKPECWGCLKNYTAEWKIINDKLYLSNIYSFNFKKDSIKIDLNKLFPNKVESNLVFANWYSGDLFVPQGEKIWMSQSPGFPIYESEWNLTFKEGKIENKVFKTGNYHKSIYTQDPKEIVSFIDNHLDQETRTKLKNKRISILFKTGKSKKDYSVSLKGVDDKKLELKLINILKVLPDFDYYYRHGEELNLTIPLTYIDNRL</sequence>
<keyword evidence="2" id="KW-1185">Reference proteome</keyword>
<proteinExistence type="predicted"/>
<dbReference type="STRING" id="398720.MED217_06936"/>